<evidence type="ECO:0000313" key="3">
    <source>
        <dbReference type="Proteomes" id="UP000801492"/>
    </source>
</evidence>
<dbReference type="OrthoDB" id="6778867at2759"/>
<proteinExistence type="predicted"/>
<dbReference type="InterPro" id="IPR029526">
    <property type="entry name" value="PGBD"/>
</dbReference>
<name>A0A8K0CNF0_IGNLU</name>
<dbReference type="PANTHER" id="PTHR47272:SF1">
    <property type="entry name" value="PIGGYBAC TRANSPOSABLE ELEMENT-DERIVED PROTEIN 3-LIKE"/>
    <property type="match status" value="1"/>
</dbReference>
<evidence type="ECO:0000259" key="1">
    <source>
        <dbReference type="Pfam" id="PF13843"/>
    </source>
</evidence>
<feature type="domain" description="PiggyBac transposable element-derived protein" evidence="1">
    <location>
        <begin position="49"/>
        <end position="114"/>
    </location>
</feature>
<dbReference type="EMBL" id="VTPC01086012">
    <property type="protein sequence ID" value="KAF2886900.1"/>
    <property type="molecule type" value="Genomic_DNA"/>
</dbReference>
<dbReference type="AlphaFoldDB" id="A0A8K0CNF0"/>
<keyword evidence="3" id="KW-1185">Reference proteome</keyword>
<organism evidence="2 3">
    <name type="scientific">Ignelater luminosus</name>
    <name type="common">Cucubano</name>
    <name type="synonym">Pyrophorus luminosus</name>
    <dbReference type="NCBI Taxonomy" id="2038154"/>
    <lineage>
        <taxon>Eukaryota</taxon>
        <taxon>Metazoa</taxon>
        <taxon>Ecdysozoa</taxon>
        <taxon>Arthropoda</taxon>
        <taxon>Hexapoda</taxon>
        <taxon>Insecta</taxon>
        <taxon>Pterygota</taxon>
        <taxon>Neoptera</taxon>
        <taxon>Endopterygota</taxon>
        <taxon>Coleoptera</taxon>
        <taxon>Polyphaga</taxon>
        <taxon>Elateriformia</taxon>
        <taxon>Elateroidea</taxon>
        <taxon>Elateridae</taxon>
        <taxon>Agrypninae</taxon>
        <taxon>Pyrophorini</taxon>
        <taxon>Ignelater</taxon>
    </lineage>
</organism>
<comment type="caution">
    <text evidence="2">The sequence shown here is derived from an EMBL/GenBank/DDBJ whole genome shotgun (WGS) entry which is preliminary data.</text>
</comment>
<dbReference type="Proteomes" id="UP000801492">
    <property type="component" value="Unassembled WGS sequence"/>
</dbReference>
<reference evidence="2" key="1">
    <citation type="submission" date="2019-08" db="EMBL/GenBank/DDBJ databases">
        <title>The genome of the North American firefly Photinus pyralis.</title>
        <authorList>
            <consortium name="Photinus pyralis genome working group"/>
            <person name="Fallon T.R."/>
            <person name="Sander Lower S.E."/>
            <person name="Weng J.-K."/>
        </authorList>
    </citation>
    <scope>NUCLEOTIDE SEQUENCE</scope>
    <source>
        <strain evidence="2">TRF0915ILg1</strain>
        <tissue evidence="2">Whole body</tissue>
    </source>
</reference>
<dbReference type="PANTHER" id="PTHR47272">
    <property type="entry name" value="DDE_TNP_1_7 DOMAIN-CONTAINING PROTEIN"/>
    <property type="match status" value="1"/>
</dbReference>
<gene>
    <name evidence="2" type="ORF">ILUMI_19273</name>
</gene>
<dbReference type="Pfam" id="PF13843">
    <property type="entry name" value="DDE_Tnp_1_7"/>
    <property type="match status" value="1"/>
</dbReference>
<protein>
    <recommendedName>
        <fullName evidence="1">PiggyBac transposable element-derived protein domain-containing protein</fullName>
    </recommendedName>
</protein>
<sequence>MLRKKEYMKDRLTEAQLEAIMSNIDLDNSDDGYDFYDDDSLVAPDYIWTRYSIPLEKSLSVDVEQICSKTRHFMEQYMPNKPHKWGFKLFVLGRVSGFFYTFELHAGQENDPSKRLQNEPDLGAYSNV</sequence>
<accession>A0A8K0CNF0</accession>
<evidence type="ECO:0000313" key="2">
    <source>
        <dbReference type="EMBL" id="KAF2886900.1"/>
    </source>
</evidence>
<feature type="non-terminal residue" evidence="2">
    <location>
        <position position="128"/>
    </location>
</feature>